<proteinExistence type="predicted"/>
<dbReference type="OrthoDB" id="66620at2759"/>
<keyword evidence="4 6" id="KW-1133">Transmembrane helix</keyword>
<reference evidence="8 9" key="1">
    <citation type="journal article" date="2013" name="Curr. Biol.">
        <title>The Genome of the Foraminiferan Reticulomyxa filosa.</title>
        <authorList>
            <person name="Glockner G."/>
            <person name="Hulsmann N."/>
            <person name="Schleicher M."/>
            <person name="Noegel A.A."/>
            <person name="Eichinger L."/>
            <person name="Gallinger C."/>
            <person name="Pawlowski J."/>
            <person name="Sierra R."/>
            <person name="Euteneuer U."/>
            <person name="Pillet L."/>
            <person name="Moustafa A."/>
            <person name="Platzer M."/>
            <person name="Groth M."/>
            <person name="Szafranski K."/>
            <person name="Schliwa M."/>
        </authorList>
    </citation>
    <scope>NUCLEOTIDE SEQUENCE [LARGE SCALE GENOMIC DNA]</scope>
</reference>
<dbReference type="AlphaFoldDB" id="X6N0F5"/>
<evidence type="ECO:0000256" key="3">
    <source>
        <dbReference type="ARBA" id="ARBA00022692"/>
    </source>
</evidence>
<feature type="transmembrane region" description="Helical" evidence="6">
    <location>
        <begin position="138"/>
        <end position="160"/>
    </location>
</feature>
<accession>X6N0F5</accession>
<dbReference type="EMBL" id="ASPP01013897">
    <property type="protein sequence ID" value="ETO19224.1"/>
    <property type="molecule type" value="Genomic_DNA"/>
</dbReference>
<name>X6N0F5_RETFI</name>
<evidence type="ECO:0000259" key="7">
    <source>
        <dbReference type="Pfam" id="PF01061"/>
    </source>
</evidence>
<feature type="domain" description="ABC-2 type transporter transmembrane" evidence="7">
    <location>
        <begin position="2"/>
        <end position="186"/>
    </location>
</feature>
<evidence type="ECO:0000256" key="1">
    <source>
        <dbReference type="ARBA" id="ARBA00004141"/>
    </source>
</evidence>
<evidence type="ECO:0000313" key="9">
    <source>
        <dbReference type="Proteomes" id="UP000023152"/>
    </source>
</evidence>
<comment type="caution">
    <text evidence="8">The sequence shown here is derived from an EMBL/GenBank/DDBJ whole genome shotgun (WGS) entry which is preliminary data.</text>
</comment>
<evidence type="ECO:0000256" key="5">
    <source>
        <dbReference type="ARBA" id="ARBA00023136"/>
    </source>
</evidence>
<evidence type="ECO:0000256" key="2">
    <source>
        <dbReference type="ARBA" id="ARBA00022448"/>
    </source>
</evidence>
<dbReference type="GO" id="GO:0140359">
    <property type="term" value="F:ABC-type transporter activity"/>
    <property type="evidence" value="ECO:0007669"/>
    <property type="project" value="InterPro"/>
</dbReference>
<keyword evidence="5 6" id="KW-0472">Membrane</keyword>
<protein>
    <recommendedName>
        <fullName evidence="7">ABC-2 type transporter transmembrane domain-containing protein</fullName>
    </recommendedName>
</protein>
<keyword evidence="3 6" id="KW-0812">Transmembrane</keyword>
<evidence type="ECO:0000256" key="6">
    <source>
        <dbReference type="SAM" id="Phobius"/>
    </source>
</evidence>
<feature type="transmembrane region" description="Helical" evidence="6">
    <location>
        <begin position="104"/>
        <end position="126"/>
    </location>
</feature>
<keyword evidence="2" id="KW-0813">Transport</keyword>
<comment type="subcellular location">
    <subcellularLocation>
        <location evidence="1">Membrane</location>
        <topology evidence="1">Multi-pass membrane protein</topology>
    </subcellularLocation>
</comment>
<sequence length="345" mass="39075">MVIFIALCQSIMFSGIDNACENIQNRRGLDFLTISFNCAMASILSLLTVPSMSNVIEKERKSNRMYSSILWVSTRALVVIPTTWLQLIIFVGIVKFFIPFNAGFGSILLILGCTMMAVDSIASIIGNSTGSTKIAFQVLFFFVINPLIIMPFLVFANYLITKTEIPSALRWLVNLSPWYWALNALAIKDFSGVDFECTQVVDGVTMTTHLRGNYVLRNMFDIDPDGFGLAVGMLLVLFIGFRLISFIPLCIQFCSKNFTLPNSLDPNKLFYFSICINIKMNLSDEQTNSINEIIKKRTFKISTNEKTINFQKDCWSIIKIKQTTKKPNQPTKKTIQKILFPFFIL</sequence>
<feature type="transmembrane region" description="Helical" evidence="6">
    <location>
        <begin position="76"/>
        <end position="98"/>
    </location>
</feature>
<dbReference type="Proteomes" id="UP000023152">
    <property type="component" value="Unassembled WGS sequence"/>
</dbReference>
<feature type="transmembrane region" description="Helical" evidence="6">
    <location>
        <begin position="227"/>
        <end position="251"/>
    </location>
</feature>
<dbReference type="InterPro" id="IPR050352">
    <property type="entry name" value="ABCG_transporters"/>
</dbReference>
<dbReference type="InterPro" id="IPR013525">
    <property type="entry name" value="ABC2_TM"/>
</dbReference>
<keyword evidence="9" id="KW-1185">Reference proteome</keyword>
<evidence type="ECO:0000313" key="8">
    <source>
        <dbReference type="EMBL" id="ETO19224.1"/>
    </source>
</evidence>
<dbReference type="PANTHER" id="PTHR48041">
    <property type="entry name" value="ABC TRANSPORTER G FAMILY MEMBER 28"/>
    <property type="match status" value="1"/>
</dbReference>
<dbReference type="PANTHER" id="PTHR48041:SF139">
    <property type="entry name" value="PROTEIN SCARLET"/>
    <property type="match status" value="1"/>
</dbReference>
<gene>
    <name evidence="8" type="ORF">RFI_18009</name>
</gene>
<dbReference type="GO" id="GO:0016020">
    <property type="term" value="C:membrane"/>
    <property type="evidence" value="ECO:0007669"/>
    <property type="project" value="UniProtKB-SubCell"/>
</dbReference>
<evidence type="ECO:0000256" key="4">
    <source>
        <dbReference type="ARBA" id="ARBA00022989"/>
    </source>
</evidence>
<dbReference type="Pfam" id="PF01061">
    <property type="entry name" value="ABC2_membrane"/>
    <property type="match status" value="1"/>
</dbReference>
<organism evidence="8 9">
    <name type="scientific">Reticulomyxa filosa</name>
    <dbReference type="NCBI Taxonomy" id="46433"/>
    <lineage>
        <taxon>Eukaryota</taxon>
        <taxon>Sar</taxon>
        <taxon>Rhizaria</taxon>
        <taxon>Retaria</taxon>
        <taxon>Foraminifera</taxon>
        <taxon>Monothalamids</taxon>
        <taxon>Reticulomyxidae</taxon>
        <taxon>Reticulomyxa</taxon>
    </lineage>
</organism>
<feature type="transmembrane region" description="Helical" evidence="6">
    <location>
        <begin position="34"/>
        <end position="56"/>
    </location>
</feature>